<sequence>MTTGSKSLSERIDWAAAVLSAFHPQTVRQVYYVAISEGWLPPDQKGTKRRSYKAIQTALEQGRRRNVIPWAWIVDVGRVYQRNFTEKNLADFAEDAHLYYTPMADHGCLLWVEKDTIVPTIEDIADEFVCPLVSGRGFSGLSHIRKIVLDLNTDVRRVLFIGDHDPSGMVIDESLETNLITDFGVSWEVERVALTWEQAQGLPHLDLKSTDSRTPGYEALYGARAWEVEALPIERLRKIVRNRLRQLWPEESQTVYYDQKEEERQSISNALELLT</sequence>
<organism evidence="1">
    <name type="scientific">marine sediment metagenome</name>
    <dbReference type="NCBI Taxonomy" id="412755"/>
    <lineage>
        <taxon>unclassified sequences</taxon>
        <taxon>metagenomes</taxon>
        <taxon>ecological metagenomes</taxon>
    </lineage>
</organism>
<evidence type="ECO:0008006" key="2">
    <source>
        <dbReference type="Google" id="ProtNLM"/>
    </source>
</evidence>
<comment type="caution">
    <text evidence="1">The sequence shown here is derived from an EMBL/GenBank/DDBJ whole genome shotgun (WGS) entry which is preliminary data.</text>
</comment>
<gene>
    <name evidence="1" type="ORF">LCGC14_0401240</name>
</gene>
<evidence type="ECO:0000313" key="1">
    <source>
        <dbReference type="EMBL" id="KKN73421.1"/>
    </source>
</evidence>
<accession>A0A0F9VIT7</accession>
<dbReference type="AlphaFoldDB" id="A0A0F9VIT7"/>
<proteinExistence type="predicted"/>
<dbReference type="EMBL" id="LAZR01000344">
    <property type="protein sequence ID" value="KKN73421.1"/>
    <property type="molecule type" value="Genomic_DNA"/>
</dbReference>
<reference evidence="1" key="1">
    <citation type="journal article" date="2015" name="Nature">
        <title>Complex archaea that bridge the gap between prokaryotes and eukaryotes.</title>
        <authorList>
            <person name="Spang A."/>
            <person name="Saw J.H."/>
            <person name="Jorgensen S.L."/>
            <person name="Zaremba-Niedzwiedzka K."/>
            <person name="Martijn J."/>
            <person name="Lind A.E."/>
            <person name="van Eijk R."/>
            <person name="Schleper C."/>
            <person name="Guy L."/>
            <person name="Ettema T.J."/>
        </authorList>
    </citation>
    <scope>NUCLEOTIDE SEQUENCE</scope>
</reference>
<protein>
    <recommendedName>
        <fullName evidence="2">Wadjet protein JetD C-terminal domain-containing protein</fullName>
    </recommendedName>
</protein>
<name>A0A0F9VIT7_9ZZZZ</name>